<dbReference type="AlphaFoldDB" id="A0A9X3C4V7"/>
<dbReference type="Proteomes" id="UP001151079">
    <property type="component" value="Unassembled WGS sequence"/>
</dbReference>
<keyword evidence="1" id="KW-0175">Coiled coil</keyword>
<reference evidence="2" key="1">
    <citation type="submission" date="2022-10" db="EMBL/GenBank/DDBJ databases">
        <title>Two novel species of Flavobacterium.</title>
        <authorList>
            <person name="Liu Q."/>
            <person name="Xin Y.-H."/>
        </authorList>
    </citation>
    <scope>NUCLEOTIDE SEQUENCE</scope>
    <source>
        <strain evidence="2">LS1R49</strain>
    </source>
</reference>
<dbReference type="RefSeq" id="WP_264207170.1">
    <property type="nucleotide sequence ID" value="NZ_JAOZEW010000016.1"/>
</dbReference>
<comment type="caution">
    <text evidence="2">The sequence shown here is derived from an EMBL/GenBank/DDBJ whole genome shotgun (WGS) entry which is preliminary data.</text>
</comment>
<name>A0A9X3C4V7_9FLAO</name>
<evidence type="ECO:0000313" key="2">
    <source>
        <dbReference type="EMBL" id="MCV9929069.1"/>
    </source>
</evidence>
<sequence>MIKKSTYIRSFTATQHKQLEKVAKEQNIKTVPEILFFSLNSYLEQKQEIERLKRIIQFKKDKIDELDLRIDFFKSASKKIHELSNYLKTKK</sequence>
<proteinExistence type="predicted"/>
<evidence type="ECO:0000256" key="1">
    <source>
        <dbReference type="SAM" id="Coils"/>
    </source>
</evidence>
<dbReference type="EMBL" id="JAOZEW010000016">
    <property type="protein sequence ID" value="MCV9929069.1"/>
    <property type="molecule type" value="Genomic_DNA"/>
</dbReference>
<protein>
    <submittedName>
        <fullName evidence="2">Uncharacterized protein</fullName>
    </submittedName>
</protein>
<evidence type="ECO:0000313" key="3">
    <source>
        <dbReference type="Proteomes" id="UP001151079"/>
    </source>
</evidence>
<feature type="coiled-coil region" evidence="1">
    <location>
        <begin position="42"/>
        <end position="69"/>
    </location>
</feature>
<accession>A0A9X3C4V7</accession>
<keyword evidence="3" id="KW-1185">Reference proteome</keyword>
<organism evidence="2 3">
    <name type="scientific">Flavobacterium shii</name>
    <dbReference type="NCBI Taxonomy" id="2987687"/>
    <lineage>
        <taxon>Bacteria</taxon>
        <taxon>Pseudomonadati</taxon>
        <taxon>Bacteroidota</taxon>
        <taxon>Flavobacteriia</taxon>
        <taxon>Flavobacteriales</taxon>
        <taxon>Flavobacteriaceae</taxon>
        <taxon>Flavobacterium</taxon>
    </lineage>
</organism>
<gene>
    <name evidence="2" type="ORF">OIU83_15495</name>
</gene>